<name>A0A2P8DBM7_9BACT</name>
<feature type="domain" description="WYL" evidence="1">
    <location>
        <begin position="119"/>
        <end position="188"/>
    </location>
</feature>
<reference evidence="3 4" key="1">
    <citation type="submission" date="2018-03" db="EMBL/GenBank/DDBJ databases">
        <title>Genomic Encyclopedia of Type Strains, Phase III (KMG-III): the genomes of soil and plant-associated and newly described type strains.</title>
        <authorList>
            <person name="Whitman W."/>
        </authorList>
    </citation>
    <scope>NUCLEOTIDE SEQUENCE [LARGE SCALE GENOMIC DNA]</scope>
    <source>
        <strain evidence="3 4">CGMCC 1.12700</strain>
    </source>
</reference>
<dbReference type="OrthoDB" id="43316at2"/>
<gene>
    <name evidence="3" type="ORF">B0I18_101771</name>
</gene>
<dbReference type="Pfam" id="PF13280">
    <property type="entry name" value="WYL"/>
    <property type="match status" value="1"/>
</dbReference>
<dbReference type="RefSeq" id="WP_106521307.1">
    <property type="nucleotide sequence ID" value="NZ_PYGD01000001.1"/>
</dbReference>
<accession>A0A2P8DBM7</accession>
<evidence type="ECO:0000259" key="2">
    <source>
        <dbReference type="Pfam" id="PF25583"/>
    </source>
</evidence>
<dbReference type="Pfam" id="PF25583">
    <property type="entry name" value="WCX"/>
    <property type="match status" value="1"/>
</dbReference>
<keyword evidence="4" id="KW-1185">Reference proteome</keyword>
<feature type="domain" description="WCX" evidence="2">
    <location>
        <begin position="225"/>
        <end position="297"/>
    </location>
</feature>
<dbReference type="Proteomes" id="UP000240572">
    <property type="component" value="Unassembled WGS sequence"/>
</dbReference>
<dbReference type="PANTHER" id="PTHR34580">
    <property type="match status" value="1"/>
</dbReference>
<evidence type="ECO:0000313" key="3">
    <source>
        <dbReference type="EMBL" id="PSK94612.1"/>
    </source>
</evidence>
<comment type="caution">
    <text evidence="3">The sequence shown here is derived from an EMBL/GenBank/DDBJ whole genome shotgun (WGS) entry which is preliminary data.</text>
</comment>
<dbReference type="PROSITE" id="PS52050">
    <property type="entry name" value="WYL"/>
    <property type="match status" value="1"/>
</dbReference>
<protein>
    <submittedName>
        <fullName evidence="3">WYL domain-containing protein</fullName>
    </submittedName>
</protein>
<dbReference type="InterPro" id="IPR026881">
    <property type="entry name" value="WYL_dom"/>
</dbReference>
<dbReference type="PANTHER" id="PTHR34580:SF9">
    <property type="entry name" value="SLL5097 PROTEIN"/>
    <property type="match status" value="1"/>
</dbReference>
<proteinExistence type="predicted"/>
<organism evidence="3 4">
    <name type="scientific">Taibaiella chishuiensis</name>
    <dbReference type="NCBI Taxonomy" id="1434707"/>
    <lineage>
        <taxon>Bacteria</taxon>
        <taxon>Pseudomonadati</taxon>
        <taxon>Bacteroidota</taxon>
        <taxon>Chitinophagia</taxon>
        <taxon>Chitinophagales</taxon>
        <taxon>Chitinophagaceae</taxon>
        <taxon>Taibaiella</taxon>
    </lineage>
</organism>
<sequence length="303" mass="35659">MSLSDTYFRHQCIIRKLQRSPASQQEIKDYYERECETHGYNFVFSNRTFLRDKEEILSLHKKDIQYNTSLRKYYLEEDAIPDDFGNRIADAYNTYQALNMSDGIAEFVHLEKRRPQGMEHFHSLMHALRNKVMIRFTYEKYMDGNITERSVAPLALKEFKSRWYLLAKDSKDNTTKVFALDRISELEVTRQKYKAEAGFRVSDYFRNCFGIIRPSEPGAKPQIIQLFFGPDKGKYIKSLPLHDSQQIRQDDEKGLVIELELYITYDLVMELLSHGADVEILKPVSLRKTMKKILDKAGAYYPL</sequence>
<dbReference type="AlphaFoldDB" id="A0A2P8DBM7"/>
<dbReference type="InterPro" id="IPR051534">
    <property type="entry name" value="CBASS_pafABC_assoc_protein"/>
</dbReference>
<dbReference type="EMBL" id="PYGD01000001">
    <property type="protein sequence ID" value="PSK94612.1"/>
    <property type="molecule type" value="Genomic_DNA"/>
</dbReference>
<dbReference type="InterPro" id="IPR057727">
    <property type="entry name" value="WCX_dom"/>
</dbReference>
<evidence type="ECO:0000313" key="4">
    <source>
        <dbReference type="Proteomes" id="UP000240572"/>
    </source>
</evidence>
<evidence type="ECO:0000259" key="1">
    <source>
        <dbReference type="Pfam" id="PF13280"/>
    </source>
</evidence>